<comment type="caution">
    <text evidence="2">The sequence shown here is derived from an EMBL/GenBank/DDBJ whole genome shotgun (WGS) entry which is preliminary data.</text>
</comment>
<sequence>MNVAVYEKGLALCATVGSQRVWQEAEGSDEALRTESGPQLAAPHRELNLPQLDVRDGIRPLDAFNTSGVRWPGRSVDTGRPRMQTGGSALPSPRCRSPEKQNAQWFPTHSSVTPNPALQHRPARLTSQPGKLHWLGRVRKLSWNSQRPSSK</sequence>
<feature type="compositionally biased region" description="Polar residues" evidence="1">
    <location>
        <begin position="100"/>
        <end position="116"/>
    </location>
</feature>
<dbReference type="EMBL" id="JAINUG010000307">
    <property type="protein sequence ID" value="KAJ8378885.1"/>
    <property type="molecule type" value="Genomic_DNA"/>
</dbReference>
<gene>
    <name evidence="2" type="ORF">AAFF_G00233190</name>
</gene>
<reference evidence="2" key="1">
    <citation type="journal article" date="2023" name="Science">
        <title>Genome structures resolve the early diversification of teleost fishes.</title>
        <authorList>
            <person name="Parey E."/>
            <person name="Louis A."/>
            <person name="Montfort J."/>
            <person name="Bouchez O."/>
            <person name="Roques C."/>
            <person name="Iampietro C."/>
            <person name="Lluch J."/>
            <person name="Castinel A."/>
            <person name="Donnadieu C."/>
            <person name="Desvignes T."/>
            <person name="Floi Bucao C."/>
            <person name="Jouanno E."/>
            <person name="Wen M."/>
            <person name="Mejri S."/>
            <person name="Dirks R."/>
            <person name="Jansen H."/>
            <person name="Henkel C."/>
            <person name="Chen W.J."/>
            <person name="Zahm M."/>
            <person name="Cabau C."/>
            <person name="Klopp C."/>
            <person name="Thompson A.W."/>
            <person name="Robinson-Rechavi M."/>
            <person name="Braasch I."/>
            <person name="Lecointre G."/>
            <person name="Bobe J."/>
            <person name="Postlethwait J.H."/>
            <person name="Berthelot C."/>
            <person name="Roest Crollius H."/>
            <person name="Guiguen Y."/>
        </authorList>
    </citation>
    <scope>NUCLEOTIDE SEQUENCE</scope>
    <source>
        <strain evidence="2">NC1722</strain>
    </source>
</reference>
<dbReference type="Proteomes" id="UP001221898">
    <property type="component" value="Unassembled WGS sequence"/>
</dbReference>
<accession>A0AAD7RFG0</accession>
<proteinExistence type="predicted"/>
<keyword evidence="3" id="KW-1185">Reference proteome</keyword>
<evidence type="ECO:0000313" key="2">
    <source>
        <dbReference type="EMBL" id="KAJ8378885.1"/>
    </source>
</evidence>
<feature type="region of interest" description="Disordered" evidence="1">
    <location>
        <begin position="69"/>
        <end position="130"/>
    </location>
</feature>
<name>A0AAD7RFG0_9TELE</name>
<dbReference type="AlphaFoldDB" id="A0AAD7RFG0"/>
<organism evidence="2 3">
    <name type="scientific">Aldrovandia affinis</name>
    <dbReference type="NCBI Taxonomy" id="143900"/>
    <lineage>
        <taxon>Eukaryota</taxon>
        <taxon>Metazoa</taxon>
        <taxon>Chordata</taxon>
        <taxon>Craniata</taxon>
        <taxon>Vertebrata</taxon>
        <taxon>Euteleostomi</taxon>
        <taxon>Actinopterygii</taxon>
        <taxon>Neopterygii</taxon>
        <taxon>Teleostei</taxon>
        <taxon>Notacanthiformes</taxon>
        <taxon>Halosauridae</taxon>
        <taxon>Aldrovandia</taxon>
    </lineage>
</organism>
<evidence type="ECO:0000256" key="1">
    <source>
        <dbReference type="SAM" id="MobiDB-lite"/>
    </source>
</evidence>
<evidence type="ECO:0000313" key="3">
    <source>
        <dbReference type="Proteomes" id="UP001221898"/>
    </source>
</evidence>
<protein>
    <submittedName>
        <fullName evidence="2">Uncharacterized protein</fullName>
    </submittedName>
</protein>